<sequence length="215" mass="24840">MSLYKTITVDEGTKVLIWKIEESLEWLCDGIELTNNCQTRVDGMKSEIHKRGFMSIRHLFAEIGYTDHDLYYDENGKPHLKDGKCISITHSFNFTAIIISEDEVGVDIEKQRDKILKIAEKFTPLKEYHTLANEDALIRKLTIVWGAKESIYKLYAHPGLGFLQHINIADFDFDDKKTTGKVYFKGKNSDYNVHFLEFEGFTCVYVKLSKVAVKK</sequence>
<gene>
    <name evidence="3" type="ORF">BC962_0143</name>
</gene>
<keyword evidence="4" id="KW-1185">Reference proteome</keyword>
<reference evidence="3 4" key="1">
    <citation type="submission" date="2018-10" db="EMBL/GenBank/DDBJ databases">
        <title>Genomic Encyclopedia of Archaeal and Bacterial Type Strains, Phase II (KMG-II): from individual species to whole genera.</title>
        <authorList>
            <person name="Goeker M."/>
        </authorList>
    </citation>
    <scope>NUCLEOTIDE SEQUENCE [LARGE SCALE GENOMIC DNA]</scope>
    <source>
        <strain evidence="3 4">DSM 19839</strain>
    </source>
</reference>
<protein>
    <submittedName>
        <fullName evidence="3">4'-phosphopantetheinyl transferase superfamily protein</fullName>
    </submittedName>
</protein>
<dbReference type="AlphaFoldDB" id="A0A495PVF7"/>
<dbReference type="InterPro" id="IPR037143">
    <property type="entry name" value="4-PPantetheinyl_Trfase_dom_sf"/>
</dbReference>
<evidence type="ECO:0000313" key="4">
    <source>
        <dbReference type="Proteomes" id="UP000276282"/>
    </source>
</evidence>
<evidence type="ECO:0000256" key="1">
    <source>
        <dbReference type="ARBA" id="ARBA00022679"/>
    </source>
</evidence>
<comment type="caution">
    <text evidence="3">The sequence shown here is derived from an EMBL/GenBank/DDBJ whole genome shotgun (WGS) entry which is preliminary data.</text>
</comment>
<organism evidence="3 4">
    <name type="scientific">Gillisia mitskevichiae</name>
    <dbReference type="NCBI Taxonomy" id="270921"/>
    <lineage>
        <taxon>Bacteria</taxon>
        <taxon>Pseudomonadati</taxon>
        <taxon>Bacteroidota</taxon>
        <taxon>Flavobacteriia</taxon>
        <taxon>Flavobacteriales</taxon>
        <taxon>Flavobacteriaceae</taxon>
        <taxon>Gillisia</taxon>
    </lineage>
</organism>
<dbReference type="SUPFAM" id="SSF56214">
    <property type="entry name" value="4'-phosphopantetheinyl transferase"/>
    <property type="match status" value="2"/>
</dbReference>
<dbReference type="InterPro" id="IPR008278">
    <property type="entry name" value="4-PPantetheinyl_Trfase_dom"/>
</dbReference>
<keyword evidence="1 3" id="KW-0808">Transferase</keyword>
<dbReference type="Pfam" id="PF01648">
    <property type="entry name" value="ACPS"/>
    <property type="match status" value="1"/>
</dbReference>
<proteinExistence type="predicted"/>
<evidence type="ECO:0000313" key="3">
    <source>
        <dbReference type="EMBL" id="RKS55184.1"/>
    </source>
</evidence>
<dbReference type="Gene3D" id="3.90.470.20">
    <property type="entry name" value="4'-phosphopantetheinyl transferase domain"/>
    <property type="match status" value="2"/>
</dbReference>
<feature type="domain" description="4'-phosphopantetheinyl transferase" evidence="2">
    <location>
        <begin position="104"/>
        <end position="197"/>
    </location>
</feature>
<dbReference type="EMBL" id="RBLG01000001">
    <property type="protein sequence ID" value="RKS55184.1"/>
    <property type="molecule type" value="Genomic_DNA"/>
</dbReference>
<evidence type="ECO:0000259" key="2">
    <source>
        <dbReference type="Pfam" id="PF01648"/>
    </source>
</evidence>
<dbReference type="Proteomes" id="UP000276282">
    <property type="component" value="Unassembled WGS sequence"/>
</dbReference>
<dbReference type="OrthoDB" id="1190494at2"/>
<dbReference type="GO" id="GO:0000287">
    <property type="term" value="F:magnesium ion binding"/>
    <property type="evidence" value="ECO:0007669"/>
    <property type="project" value="InterPro"/>
</dbReference>
<name>A0A495PVF7_9FLAO</name>
<dbReference type="RefSeq" id="WP_121344016.1">
    <property type="nucleotide sequence ID" value="NZ_RBLG01000001.1"/>
</dbReference>
<accession>A0A495PVF7</accession>
<dbReference type="GO" id="GO:0008897">
    <property type="term" value="F:holo-[acyl-carrier-protein] synthase activity"/>
    <property type="evidence" value="ECO:0007669"/>
    <property type="project" value="InterPro"/>
</dbReference>